<comment type="caution">
    <text evidence="1">The sequence shown here is derived from an EMBL/GenBank/DDBJ whole genome shotgun (WGS) entry which is preliminary data.</text>
</comment>
<evidence type="ECO:0000313" key="1">
    <source>
        <dbReference type="EMBL" id="KKK76147.1"/>
    </source>
</evidence>
<sequence>MEVIAKGTVFGGEPGSDNQSCTFPEICVLP</sequence>
<reference evidence="1" key="1">
    <citation type="journal article" date="2015" name="Nature">
        <title>Complex archaea that bridge the gap between prokaryotes and eukaryotes.</title>
        <authorList>
            <person name="Spang A."/>
            <person name="Saw J.H."/>
            <person name="Jorgensen S.L."/>
            <person name="Zaremba-Niedzwiedzka K."/>
            <person name="Martijn J."/>
            <person name="Lind A.E."/>
            <person name="van Eijk R."/>
            <person name="Schleper C."/>
            <person name="Guy L."/>
            <person name="Ettema T.J."/>
        </authorList>
    </citation>
    <scope>NUCLEOTIDE SEQUENCE</scope>
</reference>
<organism evidence="1">
    <name type="scientific">marine sediment metagenome</name>
    <dbReference type="NCBI Taxonomy" id="412755"/>
    <lineage>
        <taxon>unclassified sequences</taxon>
        <taxon>metagenomes</taxon>
        <taxon>ecological metagenomes</taxon>
    </lineage>
</organism>
<protein>
    <submittedName>
        <fullName evidence="1">Uncharacterized protein</fullName>
    </submittedName>
</protein>
<dbReference type="EMBL" id="LAZR01055537">
    <property type="protein sequence ID" value="KKK76147.1"/>
    <property type="molecule type" value="Genomic_DNA"/>
</dbReference>
<feature type="non-terminal residue" evidence="1">
    <location>
        <position position="30"/>
    </location>
</feature>
<accession>A0A0F8Y3Z8</accession>
<name>A0A0F8Y3Z8_9ZZZZ</name>
<gene>
    <name evidence="1" type="ORF">LCGC14_2866610</name>
</gene>
<dbReference type="AlphaFoldDB" id="A0A0F8Y3Z8"/>
<proteinExistence type="predicted"/>